<name>A0A1J1LFT0_9CYAN</name>
<evidence type="ECO:0000313" key="2">
    <source>
        <dbReference type="Proteomes" id="UP000184315"/>
    </source>
</evidence>
<reference evidence="2" key="1">
    <citation type="submission" date="2015-10" db="EMBL/GenBank/DDBJ databases">
        <authorList>
            <person name="Regsiter A."/>
            <person name="william w."/>
        </authorList>
    </citation>
    <scope>NUCLEOTIDE SEQUENCE [LARGE SCALE GENOMIC DNA]</scope>
</reference>
<proteinExistence type="predicted"/>
<gene>
    <name evidence="1" type="ORF">PL9214290347</name>
</gene>
<dbReference type="EMBL" id="CZDF01000132">
    <property type="protein sequence ID" value="CUR30756.1"/>
    <property type="molecule type" value="Genomic_DNA"/>
</dbReference>
<sequence>MPFAVIKKISYTYILAQIFYLSRSPLVSHNDYFSDGGFRFWEINNWSTFGGIFAVAILRC</sequence>
<accession>A0A1J1LFT0</accession>
<dbReference type="AlphaFoldDB" id="A0A1J1LFT0"/>
<dbReference type="Proteomes" id="UP000184315">
    <property type="component" value="Unassembled WGS sequence"/>
</dbReference>
<organism evidence="1 2">
    <name type="scientific">Planktothrix tepida PCC 9214</name>
    <dbReference type="NCBI Taxonomy" id="671072"/>
    <lineage>
        <taxon>Bacteria</taxon>
        <taxon>Bacillati</taxon>
        <taxon>Cyanobacteriota</taxon>
        <taxon>Cyanophyceae</taxon>
        <taxon>Oscillatoriophycideae</taxon>
        <taxon>Oscillatoriales</taxon>
        <taxon>Microcoleaceae</taxon>
        <taxon>Planktothrix</taxon>
    </lineage>
</organism>
<protein>
    <submittedName>
        <fullName evidence="1">Uncharacterized protein</fullName>
    </submittedName>
</protein>
<evidence type="ECO:0000313" key="1">
    <source>
        <dbReference type="EMBL" id="CUR30756.1"/>
    </source>
</evidence>
<keyword evidence="2" id="KW-1185">Reference proteome</keyword>